<dbReference type="InterPro" id="IPR043504">
    <property type="entry name" value="Peptidase_S1_PA_chymotrypsin"/>
</dbReference>
<keyword evidence="2 6" id="KW-0645">Protease</keyword>
<protein>
    <recommendedName>
        <fullName evidence="6">Serine protease</fullName>
        <ecNumber evidence="6">3.4.21.-</ecNumber>
    </recommendedName>
</protein>
<dbReference type="Gene3D" id="2.40.10.10">
    <property type="entry name" value="Trypsin-like serine proteases"/>
    <property type="match status" value="2"/>
</dbReference>
<evidence type="ECO:0000256" key="6">
    <source>
        <dbReference type="RuleBase" id="RU004296"/>
    </source>
</evidence>
<reference evidence="8" key="1">
    <citation type="submission" date="2023-07" db="EMBL/GenBank/DDBJ databases">
        <title>Brevundimonas soil sp. nov., isolated from the soil of chemical plant.</title>
        <authorList>
            <person name="Wu N."/>
        </authorList>
    </citation>
    <scope>NUCLEOTIDE SEQUENCE</scope>
    <source>
        <strain evidence="8">XZ-24</strain>
    </source>
</reference>
<evidence type="ECO:0000313" key="9">
    <source>
        <dbReference type="Proteomes" id="UP001169063"/>
    </source>
</evidence>
<feature type="signal peptide" evidence="6">
    <location>
        <begin position="1"/>
        <end position="20"/>
    </location>
</feature>
<dbReference type="InterPro" id="IPR001254">
    <property type="entry name" value="Trypsin_dom"/>
</dbReference>
<feature type="domain" description="Peptidase S1" evidence="7">
    <location>
        <begin position="178"/>
        <end position="398"/>
    </location>
</feature>
<evidence type="ECO:0000256" key="5">
    <source>
        <dbReference type="ARBA" id="ARBA00022825"/>
    </source>
</evidence>
<dbReference type="InterPro" id="IPR050966">
    <property type="entry name" value="Glutamyl_endopeptidase"/>
</dbReference>
<comment type="caution">
    <text evidence="8">The sequence shown here is derived from an EMBL/GenBank/DDBJ whole genome shotgun (WGS) entry which is preliminary data.</text>
</comment>
<feature type="chain" id="PRO_5045011817" description="Serine protease" evidence="6">
    <location>
        <begin position="21"/>
        <end position="414"/>
    </location>
</feature>
<proteinExistence type="inferred from homology"/>
<name>A0ABT8SMM1_9CAUL</name>
<dbReference type="EMBL" id="JAUKTR010000002">
    <property type="protein sequence ID" value="MDO1559219.1"/>
    <property type="molecule type" value="Genomic_DNA"/>
</dbReference>
<keyword evidence="5 6" id="KW-0720">Serine protease</keyword>
<evidence type="ECO:0000256" key="2">
    <source>
        <dbReference type="ARBA" id="ARBA00022670"/>
    </source>
</evidence>
<dbReference type="PRINTS" id="PR00839">
    <property type="entry name" value="V8PROTEASE"/>
</dbReference>
<dbReference type="InterPro" id="IPR008256">
    <property type="entry name" value="Peptidase_S1B"/>
</dbReference>
<dbReference type="InterPro" id="IPR018114">
    <property type="entry name" value="TRYPSIN_HIS"/>
</dbReference>
<organism evidence="8 9">
    <name type="scientific">Peiella sedimenti</name>
    <dbReference type="NCBI Taxonomy" id="3061083"/>
    <lineage>
        <taxon>Bacteria</taxon>
        <taxon>Pseudomonadati</taxon>
        <taxon>Pseudomonadota</taxon>
        <taxon>Alphaproteobacteria</taxon>
        <taxon>Caulobacterales</taxon>
        <taxon>Caulobacteraceae</taxon>
        <taxon>Peiella</taxon>
    </lineage>
</organism>
<dbReference type="InterPro" id="IPR033116">
    <property type="entry name" value="TRYPSIN_SER"/>
</dbReference>
<gene>
    <name evidence="8" type="ORF">Q0812_07230</name>
</gene>
<dbReference type="SMART" id="SM00020">
    <property type="entry name" value="Tryp_SPc"/>
    <property type="match status" value="1"/>
</dbReference>
<dbReference type="PANTHER" id="PTHR15462">
    <property type="entry name" value="SERINE PROTEASE"/>
    <property type="match status" value="1"/>
</dbReference>
<dbReference type="InterPro" id="IPR009003">
    <property type="entry name" value="Peptidase_S1_PA"/>
</dbReference>
<keyword evidence="4 6" id="KW-0378">Hydrolase</keyword>
<accession>A0ABT8SMM1</accession>
<evidence type="ECO:0000256" key="3">
    <source>
        <dbReference type="ARBA" id="ARBA00022729"/>
    </source>
</evidence>
<dbReference type="Proteomes" id="UP001169063">
    <property type="component" value="Unassembled WGS sequence"/>
</dbReference>
<dbReference type="PROSITE" id="PS00134">
    <property type="entry name" value="TRYPSIN_HIS"/>
    <property type="match status" value="1"/>
</dbReference>
<comment type="similarity">
    <text evidence="1 6">Belongs to the peptidase S1B family.</text>
</comment>
<dbReference type="PROSITE" id="PS50240">
    <property type="entry name" value="TRYPSIN_DOM"/>
    <property type="match status" value="1"/>
</dbReference>
<dbReference type="SUPFAM" id="SSF50494">
    <property type="entry name" value="Trypsin-like serine proteases"/>
    <property type="match status" value="1"/>
</dbReference>
<keyword evidence="9" id="KW-1185">Reference proteome</keyword>
<evidence type="ECO:0000259" key="7">
    <source>
        <dbReference type="PROSITE" id="PS50240"/>
    </source>
</evidence>
<dbReference type="EC" id="3.4.21.-" evidence="6"/>
<dbReference type="Pfam" id="PF00089">
    <property type="entry name" value="Trypsin"/>
    <property type="match status" value="1"/>
</dbReference>
<dbReference type="PANTHER" id="PTHR15462:SF8">
    <property type="entry name" value="SERINE PROTEASE"/>
    <property type="match status" value="1"/>
</dbReference>
<evidence type="ECO:0000256" key="1">
    <source>
        <dbReference type="ARBA" id="ARBA00008764"/>
    </source>
</evidence>
<evidence type="ECO:0000256" key="4">
    <source>
        <dbReference type="ARBA" id="ARBA00022801"/>
    </source>
</evidence>
<evidence type="ECO:0000313" key="8">
    <source>
        <dbReference type="EMBL" id="MDO1559219.1"/>
    </source>
</evidence>
<keyword evidence="3 6" id="KW-0732">Signal</keyword>
<dbReference type="GO" id="GO:0016787">
    <property type="term" value="F:hydrolase activity"/>
    <property type="evidence" value="ECO:0007669"/>
    <property type="project" value="UniProtKB-KW"/>
</dbReference>
<sequence length="414" mass="44156">MRIAIVGLAAVLALAAGASAGRAPQTPSDKPVALAALLRQAAVAKPGARGGGDDSCRWANDRECDEPGVGTGACTSGTDASDCRWLIGGEADACQWARDGECDEPGIGTGACVQGSDRSDCPGVSRLRFRNDSCATAFNGVCNEPNQPGIQGDGSCEIRTDRRDCVGAERPLTLNDHFFGRDDRIFMDRSQDPWRVIGQIHMDDGSACTATLVGVNVLITAAHCIHTDGRIAAAGRFETGPAGRMSEARITAYLLDPRFDYRRFVGGNDIDGLDWALLRIDRPLGRQLGWLPMRNLTGQGQGAWRAARLDQAGYSWDTGEHLSGNIGCRMTEVFPDNTFAHECDTTRGDSGSPFMIRDGGRWYVVGVDSNFRSNPKGPRTYIAVSAASFIEHLNAFSAGRTGTPVGGATGTRRK</sequence>
<dbReference type="RefSeq" id="WP_302109641.1">
    <property type="nucleotide sequence ID" value="NZ_JAUKTR010000002.1"/>
</dbReference>
<dbReference type="PROSITE" id="PS00135">
    <property type="entry name" value="TRYPSIN_SER"/>
    <property type="match status" value="1"/>
</dbReference>